<protein>
    <recommendedName>
        <fullName evidence="3">Restriction endonuclease</fullName>
    </recommendedName>
</protein>
<keyword evidence="2" id="KW-1185">Reference proteome</keyword>
<dbReference type="RefSeq" id="WP_208470852.1">
    <property type="nucleotide sequence ID" value="NZ_JAGFNS010000023.1"/>
</dbReference>
<gene>
    <name evidence="1" type="ORF">J5X75_29770</name>
</gene>
<comment type="caution">
    <text evidence="1">The sequence shown here is derived from an EMBL/GenBank/DDBJ whole genome shotgun (WGS) entry which is preliminary data.</text>
</comment>
<evidence type="ECO:0008006" key="3">
    <source>
        <dbReference type="Google" id="ProtNLM"/>
    </source>
</evidence>
<dbReference type="EMBL" id="JAGFNS010000023">
    <property type="protein sequence ID" value="MBO3741705.1"/>
    <property type="molecule type" value="Genomic_DNA"/>
</dbReference>
<dbReference type="Proteomes" id="UP000679690">
    <property type="component" value="Unassembled WGS sequence"/>
</dbReference>
<accession>A0ABS3USZ7</accession>
<name>A0ABS3USZ7_9ACTN</name>
<proteinExistence type="predicted"/>
<reference evidence="1 2" key="1">
    <citation type="submission" date="2021-03" db="EMBL/GenBank/DDBJ databases">
        <title>Actinoplanes flavus sp. nov., a novel actinomycete isolated from Coconut Palm rhizosphere soil.</title>
        <authorList>
            <person name="Luo X."/>
        </authorList>
    </citation>
    <scope>NUCLEOTIDE SEQUENCE [LARGE SCALE GENOMIC DNA]</scope>
    <source>
        <strain evidence="1 2">NEAU-H7</strain>
    </source>
</reference>
<sequence length="538" mass="58214">MRDGIDWTAVGSGDRFEKIVSVLLSSINPESERIDGAGGDGGRDHQFRDAEGLHVWQSKFFPRRLNEARGRKDQITKSLAAAASLNPVSWTLVTPMMANPTERSWFEGLQGDYPFPLTWKGGDWLDSQLAERPAIVRHFMGANDEYVALLRELRQEQDALVDGLPAALPRIENLAAKINDSNPFYRVDFTVRGGVIVETALVPKYVGADRDSPRTFGFSFATGAADTGLIERFQLAMDWGDRIELPSEAVGKVVMTGPPGFGGEWENAHLVFGPANPEPLDIGVRLLIQNPAGRQVAALPARLVSRVSGQRGLTLRGRDLTGVIEVRVRLIPELSEFTLSLSTSWSKSLLPTIALPVLRFLRHASPPNTLTLEVGETRIKAGPVDLPEGVAVSEEQLRIVADLDRLQVVTGNAFPMPFTWNVEDLVQVDCGVRLLDGEAISIGRGPITFTSRDNSLEKAILAGSGSSLSVGSESGYIIEVFGHQLDLGPCIVTVPGPRATSRPSAEGEFETIVVPGEGKQLELRLGLVGAGSGDEDSD</sequence>
<evidence type="ECO:0000313" key="1">
    <source>
        <dbReference type="EMBL" id="MBO3741705.1"/>
    </source>
</evidence>
<evidence type="ECO:0000313" key="2">
    <source>
        <dbReference type="Proteomes" id="UP000679690"/>
    </source>
</evidence>
<organism evidence="1 2">
    <name type="scientific">Actinoplanes flavus</name>
    <dbReference type="NCBI Taxonomy" id="2820290"/>
    <lineage>
        <taxon>Bacteria</taxon>
        <taxon>Bacillati</taxon>
        <taxon>Actinomycetota</taxon>
        <taxon>Actinomycetes</taxon>
        <taxon>Micromonosporales</taxon>
        <taxon>Micromonosporaceae</taxon>
        <taxon>Actinoplanes</taxon>
    </lineage>
</organism>